<accession>A0A9P0B146</accession>
<sequence length="620" mass="71370">MESIRSTCELYDYQVDNPSPGTILRNAFNYLNDSDPLLSSTAVITDDLDLSNKENICQNKDMSVSNLLDQWELPELKELFKKNYVDLKALAYARHEHLEELKKEIPWGLRIKFEHELFKWQKEMNTFTNDKESTNMQNLTMQKNVMDNIGSAPEGPGVSDKGAIASNNQNSDGDNVGGSQYIFEDLNTNAALSVNPEKETETFDPIPSTSREASSVVDLKSILNNYAEGRAILQLCNKGKKEIPESHKQILVDKTVDYFIQNGLKLNVTASDTISQQIKKLFPDEVVEYYFAPQGGKAPKGKLLAKFYNQIRKLKTCGLVEAKLLKRKHSKSPSEPLPEPEEDSENIKKRLKYAQEGERWEEIKTLWRSSQNYRKRMLLESNAENVVDFLKEWPAYKNPMGYTLIEIDFKLTFPDAENNIFTKWVPFSDNVLDIFKSKIKDKLCKQILEKYLNDVENISEEGKNAVILHTIHAALVPTSKRVIKSGKKKTLEKCTITDSQDSFMLTGHSITEIEEKLLRQKSRQLPVQPLLVVLLEDTLFQPKQYLVYFDNVKYKFFSVISALNCCFQILHVFNLKYPIECQAVWLFIQKFLYNIKTEYDVVLPNVTIFINELNKRINAD</sequence>
<reference evidence="2" key="1">
    <citation type="submission" date="2021-12" db="EMBL/GenBank/DDBJ databases">
        <authorList>
            <person name="King R."/>
        </authorList>
    </citation>
    <scope>NUCLEOTIDE SEQUENCE</scope>
</reference>
<gene>
    <name evidence="2" type="ORF">MELIAE_LOCUS4809</name>
</gene>
<feature type="region of interest" description="Disordered" evidence="1">
    <location>
        <begin position="154"/>
        <end position="178"/>
    </location>
</feature>
<protein>
    <submittedName>
        <fullName evidence="2">Uncharacterized protein</fullName>
    </submittedName>
</protein>
<organism evidence="2 3">
    <name type="scientific">Brassicogethes aeneus</name>
    <name type="common">Rape pollen beetle</name>
    <name type="synonym">Meligethes aeneus</name>
    <dbReference type="NCBI Taxonomy" id="1431903"/>
    <lineage>
        <taxon>Eukaryota</taxon>
        <taxon>Metazoa</taxon>
        <taxon>Ecdysozoa</taxon>
        <taxon>Arthropoda</taxon>
        <taxon>Hexapoda</taxon>
        <taxon>Insecta</taxon>
        <taxon>Pterygota</taxon>
        <taxon>Neoptera</taxon>
        <taxon>Endopterygota</taxon>
        <taxon>Coleoptera</taxon>
        <taxon>Polyphaga</taxon>
        <taxon>Cucujiformia</taxon>
        <taxon>Nitidulidae</taxon>
        <taxon>Meligethinae</taxon>
        <taxon>Brassicogethes</taxon>
    </lineage>
</organism>
<evidence type="ECO:0000256" key="1">
    <source>
        <dbReference type="SAM" id="MobiDB-lite"/>
    </source>
</evidence>
<dbReference type="PANTHER" id="PTHR31025:SF9">
    <property type="entry name" value="SI:DKEY-286J15.1"/>
    <property type="match status" value="1"/>
</dbReference>
<dbReference type="EMBL" id="OV121134">
    <property type="protein sequence ID" value="CAH0552629.1"/>
    <property type="molecule type" value="Genomic_DNA"/>
</dbReference>
<keyword evidence="3" id="KW-1185">Reference proteome</keyword>
<dbReference type="Pfam" id="PF15992">
    <property type="entry name" value="DUF4769"/>
    <property type="match status" value="1"/>
</dbReference>
<dbReference type="PANTHER" id="PTHR31025">
    <property type="entry name" value="SI:CH211-196P9.1-RELATED"/>
    <property type="match status" value="1"/>
</dbReference>
<proteinExistence type="predicted"/>
<dbReference type="Proteomes" id="UP001154078">
    <property type="component" value="Chromosome 3"/>
</dbReference>
<dbReference type="AlphaFoldDB" id="A0A9P0B146"/>
<evidence type="ECO:0000313" key="3">
    <source>
        <dbReference type="Proteomes" id="UP001154078"/>
    </source>
</evidence>
<name>A0A9P0B146_BRAAE</name>
<dbReference type="InterPro" id="IPR031934">
    <property type="entry name" value="DUF4769"/>
</dbReference>
<evidence type="ECO:0000313" key="2">
    <source>
        <dbReference type="EMBL" id="CAH0552629.1"/>
    </source>
</evidence>
<dbReference type="OrthoDB" id="6776649at2759"/>
<dbReference type="CDD" id="cd09487">
    <property type="entry name" value="SAM_superfamily"/>
    <property type="match status" value="1"/>
</dbReference>